<evidence type="ECO:0000256" key="2">
    <source>
        <dbReference type="ARBA" id="ARBA00004141"/>
    </source>
</evidence>
<evidence type="ECO:0000256" key="13">
    <source>
        <dbReference type="SAM" id="Phobius"/>
    </source>
</evidence>
<dbReference type="InterPro" id="IPR039261">
    <property type="entry name" value="FNR_nucleotide-bd"/>
</dbReference>
<dbReference type="InterPro" id="IPR017938">
    <property type="entry name" value="Riboflavin_synthase-like_b-brl"/>
</dbReference>
<dbReference type="InterPro" id="IPR050415">
    <property type="entry name" value="MRET"/>
</dbReference>
<evidence type="ECO:0000256" key="11">
    <source>
        <dbReference type="ARBA" id="ARBA00023014"/>
    </source>
</evidence>
<dbReference type="PANTHER" id="PTHR47354">
    <property type="entry name" value="NADH OXIDOREDUCTASE HCR"/>
    <property type="match status" value="1"/>
</dbReference>
<dbReference type="PRINTS" id="PR00406">
    <property type="entry name" value="CYTB5RDTASE"/>
</dbReference>
<evidence type="ECO:0000256" key="6">
    <source>
        <dbReference type="ARBA" id="ARBA00022723"/>
    </source>
</evidence>
<evidence type="ECO:0000256" key="12">
    <source>
        <dbReference type="ARBA" id="ARBA00023136"/>
    </source>
</evidence>
<protein>
    <submittedName>
        <fullName evidence="15">Ferredoxin reductase family protein</fullName>
    </submittedName>
</protein>
<feature type="transmembrane region" description="Helical" evidence="13">
    <location>
        <begin position="165"/>
        <end position="185"/>
    </location>
</feature>
<keyword evidence="11" id="KW-0411">Iron-sulfur</keyword>
<dbReference type="PANTHER" id="PTHR47354:SF8">
    <property type="entry name" value="1,2-PHENYLACETYL-COA EPOXIDASE, SUBUNIT E"/>
    <property type="match status" value="1"/>
</dbReference>
<dbReference type="Gene3D" id="3.40.50.80">
    <property type="entry name" value="Nucleotide-binding domain of ferredoxin-NADP reductase (FNR) module"/>
    <property type="match status" value="1"/>
</dbReference>
<evidence type="ECO:0000256" key="3">
    <source>
        <dbReference type="ARBA" id="ARBA00022630"/>
    </source>
</evidence>
<dbReference type="Pfam" id="PF00175">
    <property type="entry name" value="NAD_binding_1"/>
    <property type="match status" value="1"/>
</dbReference>
<proteinExistence type="predicted"/>
<dbReference type="Proteomes" id="UP001434337">
    <property type="component" value="Chromosome"/>
</dbReference>
<feature type="transmembrane region" description="Helical" evidence="13">
    <location>
        <begin position="54"/>
        <end position="75"/>
    </location>
</feature>
<keyword evidence="5" id="KW-0001">2Fe-2S</keyword>
<dbReference type="EMBL" id="CP115965">
    <property type="protein sequence ID" value="WZX00113.1"/>
    <property type="molecule type" value="Genomic_DNA"/>
</dbReference>
<name>A0ABZ3CF38_9ACTN</name>
<evidence type="ECO:0000256" key="5">
    <source>
        <dbReference type="ARBA" id="ARBA00022714"/>
    </source>
</evidence>
<keyword evidence="16" id="KW-1185">Reference proteome</keyword>
<accession>A0ABZ3CF38</accession>
<keyword evidence="12 13" id="KW-0472">Membrane</keyword>
<evidence type="ECO:0000259" key="14">
    <source>
        <dbReference type="PROSITE" id="PS51384"/>
    </source>
</evidence>
<evidence type="ECO:0000256" key="7">
    <source>
        <dbReference type="ARBA" id="ARBA00022827"/>
    </source>
</evidence>
<dbReference type="Pfam" id="PF01794">
    <property type="entry name" value="Ferric_reduct"/>
    <property type="match status" value="1"/>
</dbReference>
<sequence>MTRLSMWHAQDTIEGRKISRAKGVLIALIAVTSLLPLVFVSPDDAPLLVNVYKYLAKTGAFVGSMLLIWQFILGFRGALSSFFPDLTWIVELHKTLGQWGVPIILLHPIFIGLYYLGTRGQNIYALDLGDSFSQLVLLGMVTLAVIAFVVVTSVWFRGRLGFYPWLYTHMSAYVVPPFLFIHSFLLGPTIQGTFLQYYWWFFTGIIAALFVHRILHKLGLFSARYRVATTRTVADSTTEITMDAVHRRIVPAPGQFIYLRHNLAENSHPYTVSTYDEERKRLGITAKQEGDQTAALQKAQEGDLFIIDGPYGVFTRPAREADLPLVVIAGGIGITPFRRLWQDAERRQNREVHVFYANETFDEISYRDELDALEHVQVVHVLNDEPDFDGETGLVDVDVLERNLPRDITDYQYLLCGPPPMITSLEEELLEAGVPDDQVSHELFAT</sequence>
<reference evidence="15 16" key="1">
    <citation type="journal article" date="2023" name="Environ Microbiome">
        <title>A coral-associated actinobacterium mitigates coral bleaching under heat stress.</title>
        <authorList>
            <person name="Li J."/>
            <person name="Zou Y."/>
            <person name="Li Q."/>
            <person name="Zhang J."/>
            <person name="Bourne D.G."/>
            <person name="Lyu Y."/>
            <person name="Liu C."/>
            <person name="Zhang S."/>
        </authorList>
    </citation>
    <scope>NUCLEOTIDE SEQUENCE [LARGE SCALE GENOMIC DNA]</scope>
    <source>
        <strain evidence="15 16">SCSIO 13291</strain>
    </source>
</reference>
<feature type="domain" description="FAD-binding FR-type" evidence="14">
    <location>
        <begin position="220"/>
        <end position="317"/>
    </location>
</feature>
<dbReference type="InterPro" id="IPR013130">
    <property type="entry name" value="Fe3_Rdtase_TM_dom"/>
</dbReference>
<evidence type="ECO:0000256" key="8">
    <source>
        <dbReference type="ARBA" id="ARBA00022989"/>
    </source>
</evidence>
<keyword evidence="9" id="KW-0560">Oxidoreductase</keyword>
<evidence type="ECO:0000256" key="1">
    <source>
        <dbReference type="ARBA" id="ARBA00001974"/>
    </source>
</evidence>
<dbReference type="PROSITE" id="PS51384">
    <property type="entry name" value="FAD_FR"/>
    <property type="match status" value="1"/>
</dbReference>
<dbReference type="SUPFAM" id="SSF63380">
    <property type="entry name" value="Riboflavin synthase domain-like"/>
    <property type="match status" value="1"/>
</dbReference>
<comment type="subcellular location">
    <subcellularLocation>
        <location evidence="2">Membrane</location>
        <topology evidence="2">Multi-pass membrane protein</topology>
    </subcellularLocation>
</comment>
<keyword evidence="10" id="KW-0408">Iron</keyword>
<gene>
    <name evidence="15" type="ORF">PCC79_08005</name>
</gene>
<keyword evidence="8 13" id="KW-1133">Transmembrane helix</keyword>
<feature type="transmembrane region" description="Helical" evidence="13">
    <location>
        <begin position="136"/>
        <end position="156"/>
    </location>
</feature>
<feature type="transmembrane region" description="Helical" evidence="13">
    <location>
        <begin position="21"/>
        <end position="42"/>
    </location>
</feature>
<evidence type="ECO:0000256" key="9">
    <source>
        <dbReference type="ARBA" id="ARBA00023002"/>
    </source>
</evidence>
<keyword evidence="7" id="KW-0274">FAD</keyword>
<evidence type="ECO:0000256" key="10">
    <source>
        <dbReference type="ARBA" id="ARBA00023004"/>
    </source>
</evidence>
<keyword evidence="3" id="KW-0285">Flavoprotein</keyword>
<comment type="cofactor">
    <cofactor evidence="1">
        <name>FAD</name>
        <dbReference type="ChEBI" id="CHEBI:57692"/>
    </cofactor>
</comment>
<evidence type="ECO:0000256" key="4">
    <source>
        <dbReference type="ARBA" id="ARBA00022692"/>
    </source>
</evidence>
<feature type="transmembrane region" description="Helical" evidence="13">
    <location>
        <begin position="197"/>
        <end position="215"/>
    </location>
</feature>
<organism evidence="15 16">
    <name type="scientific">Propioniciclava soli</name>
    <dbReference type="NCBI Taxonomy" id="2775081"/>
    <lineage>
        <taxon>Bacteria</taxon>
        <taxon>Bacillati</taxon>
        <taxon>Actinomycetota</taxon>
        <taxon>Actinomycetes</taxon>
        <taxon>Propionibacteriales</taxon>
        <taxon>Propionibacteriaceae</taxon>
        <taxon>Propioniciclava</taxon>
    </lineage>
</organism>
<dbReference type="InterPro" id="IPR001433">
    <property type="entry name" value="OxRdtase_FAD/NAD-bd"/>
</dbReference>
<dbReference type="InterPro" id="IPR017927">
    <property type="entry name" value="FAD-bd_FR_type"/>
</dbReference>
<dbReference type="Gene3D" id="2.40.30.10">
    <property type="entry name" value="Translation factors"/>
    <property type="match status" value="1"/>
</dbReference>
<dbReference type="RefSeq" id="WP_342373493.1">
    <property type="nucleotide sequence ID" value="NZ_CP115965.1"/>
</dbReference>
<feature type="transmembrane region" description="Helical" evidence="13">
    <location>
        <begin position="96"/>
        <end position="116"/>
    </location>
</feature>
<dbReference type="SUPFAM" id="SSF52343">
    <property type="entry name" value="Ferredoxin reductase-like, C-terminal NADP-linked domain"/>
    <property type="match status" value="1"/>
</dbReference>
<keyword evidence="6" id="KW-0479">Metal-binding</keyword>
<evidence type="ECO:0000313" key="15">
    <source>
        <dbReference type="EMBL" id="WZX00113.1"/>
    </source>
</evidence>
<keyword evidence="4 13" id="KW-0812">Transmembrane</keyword>
<evidence type="ECO:0000313" key="16">
    <source>
        <dbReference type="Proteomes" id="UP001434337"/>
    </source>
</evidence>